<dbReference type="GO" id="GO:0016491">
    <property type="term" value="F:oxidoreductase activity"/>
    <property type="evidence" value="ECO:0007669"/>
    <property type="project" value="InterPro"/>
</dbReference>
<dbReference type="PROSITE" id="PS51352">
    <property type="entry name" value="THIOREDOXIN_2"/>
    <property type="match status" value="1"/>
</dbReference>
<dbReference type="KEGG" id="clac:EG342_15385"/>
<feature type="domain" description="Thioredoxin" evidence="2">
    <location>
        <begin position="57"/>
        <end position="197"/>
    </location>
</feature>
<reference evidence="4 5" key="1">
    <citation type="submission" date="2018-01" db="EMBL/GenBank/DDBJ databases">
        <title>Draft genome sequences of Chryseobacterium lactis NCTC11390, Chryseobacterium oncorhynchi 701B-08, and Chryseobacterium viscerum 687B-08.</title>
        <authorList>
            <person name="Jeong J.-J."/>
            <person name="Lee Y.J."/>
            <person name="Park B."/>
            <person name="Choi I.-G."/>
            <person name="Kim K.D."/>
        </authorList>
    </citation>
    <scope>NUCLEOTIDE SEQUENCE [LARGE SCALE GENOMIC DNA]</scope>
    <source>
        <strain evidence="4 5">NCTC11390</strain>
    </source>
</reference>
<evidence type="ECO:0000313" key="3">
    <source>
        <dbReference type="EMBL" id="AZA83174.1"/>
    </source>
</evidence>
<organism evidence="4 5">
    <name type="scientific">Chryseobacterium lactis</name>
    <dbReference type="NCBI Taxonomy" id="1241981"/>
    <lineage>
        <taxon>Bacteria</taxon>
        <taxon>Pseudomonadati</taxon>
        <taxon>Bacteroidota</taxon>
        <taxon>Flavobacteriia</taxon>
        <taxon>Flavobacteriales</taxon>
        <taxon>Weeksellaceae</taxon>
        <taxon>Chryseobacterium group</taxon>
        <taxon>Chryseobacterium</taxon>
    </lineage>
</organism>
<sequence>MENLKKWIRSNWSTLILVIVFIILLVSPDAKAWLMRQVASTGFLNSSISEPKTKEKNTESASSYNFTLQNEEGKMISLSELKGRVVFINFWASWCPPCRAEFPSVQRFYEKYRSKPEIIFLTVNLDDNPVSGKKYLTEKGFTLPFLIPAGSIPKEIYDGTLPTTVVLDKQGEIRLHHKGLADYSKESFYKQIDQLLNQ</sequence>
<dbReference type="Proteomes" id="UP000236262">
    <property type="component" value="Unassembled WGS sequence"/>
</dbReference>
<dbReference type="InterPro" id="IPR013766">
    <property type="entry name" value="Thioredoxin_domain"/>
</dbReference>
<dbReference type="EMBL" id="PPEH01000009">
    <property type="protein sequence ID" value="PNW11935.1"/>
    <property type="molecule type" value="Genomic_DNA"/>
</dbReference>
<dbReference type="GO" id="GO:0016209">
    <property type="term" value="F:antioxidant activity"/>
    <property type="evidence" value="ECO:0007669"/>
    <property type="project" value="InterPro"/>
</dbReference>
<protein>
    <submittedName>
        <fullName evidence="4">TlpA family protein disulfide reductase</fullName>
    </submittedName>
</protein>
<gene>
    <name evidence="4" type="ORF">C1637_19440</name>
    <name evidence="3" type="ORF">EG342_15385</name>
</gene>
<dbReference type="AlphaFoldDB" id="A0A3G6RK29"/>
<evidence type="ECO:0000313" key="6">
    <source>
        <dbReference type="Proteomes" id="UP000279972"/>
    </source>
</evidence>
<dbReference type="CDD" id="cd02966">
    <property type="entry name" value="TlpA_like_family"/>
    <property type="match status" value="1"/>
</dbReference>
<dbReference type="InterPro" id="IPR017937">
    <property type="entry name" value="Thioredoxin_CS"/>
</dbReference>
<dbReference type="RefSeq" id="WP_103293322.1">
    <property type="nucleotide sequence ID" value="NZ_CP033924.1"/>
</dbReference>
<evidence type="ECO:0000313" key="5">
    <source>
        <dbReference type="Proteomes" id="UP000236262"/>
    </source>
</evidence>
<accession>A0A3G6RK29</accession>
<dbReference type="PROSITE" id="PS00194">
    <property type="entry name" value="THIOREDOXIN_1"/>
    <property type="match status" value="1"/>
</dbReference>
<keyword evidence="6" id="KW-1185">Reference proteome</keyword>
<dbReference type="SUPFAM" id="SSF52833">
    <property type="entry name" value="Thioredoxin-like"/>
    <property type="match status" value="1"/>
</dbReference>
<dbReference type="EMBL" id="CP033924">
    <property type="protein sequence ID" value="AZA83174.1"/>
    <property type="molecule type" value="Genomic_DNA"/>
</dbReference>
<dbReference type="OrthoDB" id="9815205at2"/>
<dbReference type="InterPro" id="IPR000866">
    <property type="entry name" value="AhpC/TSA"/>
</dbReference>
<proteinExistence type="predicted"/>
<keyword evidence="1" id="KW-0676">Redox-active center</keyword>
<evidence type="ECO:0000256" key="1">
    <source>
        <dbReference type="ARBA" id="ARBA00023284"/>
    </source>
</evidence>
<dbReference type="Gene3D" id="3.40.30.10">
    <property type="entry name" value="Glutaredoxin"/>
    <property type="match status" value="1"/>
</dbReference>
<evidence type="ECO:0000259" key="2">
    <source>
        <dbReference type="PROSITE" id="PS51352"/>
    </source>
</evidence>
<dbReference type="InterPro" id="IPR036249">
    <property type="entry name" value="Thioredoxin-like_sf"/>
</dbReference>
<dbReference type="PANTHER" id="PTHR42852">
    <property type="entry name" value="THIOL:DISULFIDE INTERCHANGE PROTEIN DSBE"/>
    <property type="match status" value="1"/>
</dbReference>
<dbReference type="Proteomes" id="UP000279972">
    <property type="component" value="Chromosome"/>
</dbReference>
<dbReference type="InterPro" id="IPR050553">
    <property type="entry name" value="Thioredoxin_ResA/DsbE_sf"/>
</dbReference>
<dbReference type="PANTHER" id="PTHR42852:SF17">
    <property type="entry name" value="THIOREDOXIN-LIKE PROTEIN HI_1115"/>
    <property type="match status" value="1"/>
</dbReference>
<reference evidence="3 6" key="2">
    <citation type="submission" date="2018-11" db="EMBL/GenBank/DDBJ databases">
        <title>Proposal to divide the Flavobacteriaceae and reorganize its genera based on Amino Acid Identity values calculated from whole genome sequences.</title>
        <authorList>
            <person name="Nicholson A.C."/>
            <person name="Gulvik C.A."/>
            <person name="Whitney A.M."/>
            <person name="Humrighouse B.W."/>
            <person name="Bell M."/>
            <person name="Holmes B."/>
            <person name="Steigerwalt A.G."/>
            <person name="Villarma A."/>
            <person name="Sheth M."/>
            <person name="Batra D."/>
            <person name="Pryor J."/>
            <person name="Bernardet J.-F."/>
            <person name="Hugo C."/>
            <person name="Kampfer P."/>
            <person name="Newman J."/>
            <person name="McQuiston J.R."/>
        </authorList>
    </citation>
    <scope>NUCLEOTIDE SEQUENCE [LARGE SCALE GENOMIC DNA]</scope>
    <source>
        <strain evidence="3 6">KC_1864</strain>
    </source>
</reference>
<dbReference type="Pfam" id="PF00578">
    <property type="entry name" value="AhpC-TSA"/>
    <property type="match status" value="1"/>
</dbReference>
<evidence type="ECO:0000313" key="4">
    <source>
        <dbReference type="EMBL" id="PNW11935.1"/>
    </source>
</evidence>
<name>A0A3G6RK29_CHRLC</name>